<evidence type="ECO:0008006" key="5">
    <source>
        <dbReference type="Google" id="ProtNLM"/>
    </source>
</evidence>
<dbReference type="STRING" id="1838286.Verru16b_00725"/>
<proteinExistence type="predicted"/>
<dbReference type="InterPro" id="IPR036465">
    <property type="entry name" value="vWFA_dom_sf"/>
</dbReference>
<accession>A0A1D8ARZ5</accession>
<dbReference type="Proteomes" id="UP000095228">
    <property type="component" value="Chromosome"/>
</dbReference>
<evidence type="ECO:0000256" key="2">
    <source>
        <dbReference type="SAM" id="Phobius"/>
    </source>
</evidence>
<evidence type="ECO:0000256" key="1">
    <source>
        <dbReference type="SAM" id="Coils"/>
    </source>
</evidence>
<gene>
    <name evidence="3" type="ORF">Verru16b_00725</name>
</gene>
<dbReference type="EMBL" id="CP016094">
    <property type="protein sequence ID" value="AOS43673.1"/>
    <property type="molecule type" value="Genomic_DNA"/>
</dbReference>
<keyword evidence="4" id="KW-1185">Reference proteome</keyword>
<keyword evidence="2" id="KW-0472">Membrane</keyword>
<keyword evidence="2" id="KW-0812">Transmembrane</keyword>
<evidence type="ECO:0000313" key="3">
    <source>
        <dbReference type="EMBL" id="AOS43673.1"/>
    </source>
</evidence>
<keyword evidence="1" id="KW-0175">Coiled coil</keyword>
<dbReference type="AlphaFoldDB" id="A0A1D8ARZ5"/>
<dbReference type="RefSeq" id="WP_069961002.1">
    <property type="nucleotide sequence ID" value="NZ_CP016094.1"/>
</dbReference>
<sequence>MIRRSSVPIFSLSFLDCICCGFGAIILLFVLTMGSETKVVQELRERLQRIVEQQLVTLAELRRSQDEILITQARASVSTIALQEKESLKQLLARLEQQVADQKAARDRLLVDVEEVKTDLAARQKPKEIALSVDPAPIGLPAESNHVAFIIDSSGSMRDPSSERIWPIVLKKFDEVLNAYPDVKGIQFLDADGRFIISGRQAEQTWLPDNAATRNAIKSALFDYDIFSNSNPVPGIVRALRTLLDENDPEMRMTIFILGDEFTGTADAVLRRLDELNPRNEQGKRRVVINAIGFPTAVKMGFSMGNTGVKYANLMREVTFQHGGAFIALQEIEEREERPRDRERPER</sequence>
<dbReference type="SUPFAM" id="SSF53300">
    <property type="entry name" value="vWA-like"/>
    <property type="match status" value="1"/>
</dbReference>
<dbReference type="OrthoDB" id="5489581at2"/>
<keyword evidence="2" id="KW-1133">Transmembrane helix</keyword>
<protein>
    <recommendedName>
        <fullName evidence="5">VWFA domain-containing protein</fullName>
    </recommendedName>
</protein>
<feature type="coiled-coil region" evidence="1">
    <location>
        <begin position="44"/>
        <end position="112"/>
    </location>
</feature>
<feature type="transmembrane region" description="Helical" evidence="2">
    <location>
        <begin position="12"/>
        <end position="34"/>
    </location>
</feature>
<reference evidence="3 4" key="1">
    <citation type="submission" date="2016-06" db="EMBL/GenBank/DDBJ databases">
        <title>Three novel species with peptidoglycan cell walls form the new genus Lacunisphaera gen. nov. in the family Opitutaceae of the verrucomicrobial subdivision 4.</title>
        <authorList>
            <person name="Rast P."/>
            <person name="Gloeckner I."/>
            <person name="Jogler M."/>
            <person name="Boedeker C."/>
            <person name="Jeske O."/>
            <person name="Wiegand S."/>
            <person name="Reinhardt R."/>
            <person name="Schumann P."/>
            <person name="Rohde M."/>
            <person name="Spring S."/>
            <person name="Gloeckner F.O."/>
            <person name="Jogler C."/>
        </authorList>
    </citation>
    <scope>NUCLEOTIDE SEQUENCE [LARGE SCALE GENOMIC DNA]</scope>
    <source>
        <strain evidence="3 4">IG16b</strain>
    </source>
</reference>
<organism evidence="3 4">
    <name type="scientific">Lacunisphaera limnophila</name>
    <dbReference type="NCBI Taxonomy" id="1838286"/>
    <lineage>
        <taxon>Bacteria</taxon>
        <taxon>Pseudomonadati</taxon>
        <taxon>Verrucomicrobiota</taxon>
        <taxon>Opitutia</taxon>
        <taxon>Opitutales</taxon>
        <taxon>Opitutaceae</taxon>
        <taxon>Lacunisphaera</taxon>
    </lineage>
</organism>
<dbReference type="KEGG" id="obg:Verru16b_00725"/>
<evidence type="ECO:0000313" key="4">
    <source>
        <dbReference type="Proteomes" id="UP000095228"/>
    </source>
</evidence>
<name>A0A1D8ARZ5_9BACT</name>